<name>A0A914YN11_9BILA</name>
<organism evidence="2 3">
    <name type="scientific">Panagrolaimus superbus</name>
    <dbReference type="NCBI Taxonomy" id="310955"/>
    <lineage>
        <taxon>Eukaryota</taxon>
        <taxon>Metazoa</taxon>
        <taxon>Ecdysozoa</taxon>
        <taxon>Nematoda</taxon>
        <taxon>Chromadorea</taxon>
        <taxon>Rhabditida</taxon>
        <taxon>Tylenchina</taxon>
        <taxon>Panagrolaimomorpha</taxon>
        <taxon>Panagrolaimoidea</taxon>
        <taxon>Panagrolaimidae</taxon>
        <taxon>Panagrolaimus</taxon>
    </lineage>
</organism>
<evidence type="ECO:0000313" key="2">
    <source>
        <dbReference type="Proteomes" id="UP000887577"/>
    </source>
</evidence>
<sequence>MKLIILFILINAAFLNFAFARSLQDLYEAMEVKLFDDIRQKDFVGAGAPPAFIEVKPQPLILPPKIGFGKLVHGKNVPFQLLGSSAKDAELIAKPKTVSTIMNRIRAGRL</sequence>
<evidence type="ECO:0000313" key="3">
    <source>
        <dbReference type="WBParaSite" id="PSU_v2.g2275.t1"/>
    </source>
</evidence>
<keyword evidence="1" id="KW-0732">Signal</keyword>
<feature type="chain" id="PRO_5037663657" evidence="1">
    <location>
        <begin position="21"/>
        <end position="110"/>
    </location>
</feature>
<protein>
    <submittedName>
        <fullName evidence="3">Uncharacterized protein</fullName>
    </submittedName>
</protein>
<accession>A0A914YN11</accession>
<feature type="signal peptide" evidence="1">
    <location>
        <begin position="1"/>
        <end position="20"/>
    </location>
</feature>
<dbReference type="WBParaSite" id="PSU_v2.g2275.t1">
    <property type="protein sequence ID" value="PSU_v2.g2275.t1"/>
    <property type="gene ID" value="PSU_v2.g2275"/>
</dbReference>
<proteinExistence type="predicted"/>
<evidence type="ECO:0000256" key="1">
    <source>
        <dbReference type="SAM" id="SignalP"/>
    </source>
</evidence>
<dbReference type="Proteomes" id="UP000887577">
    <property type="component" value="Unplaced"/>
</dbReference>
<dbReference type="AlphaFoldDB" id="A0A914YN11"/>
<keyword evidence="2" id="KW-1185">Reference proteome</keyword>
<reference evidence="3" key="1">
    <citation type="submission" date="2022-11" db="UniProtKB">
        <authorList>
            <consortium name="WormBaseParasite"/>
        </authorList>
    </citation>
    <scope>IDENTIFICATION</scope>
</reference>